<evidence type="ECO:0000313" key="2">
    <source>
        <dbReference type="EMBL" id="MBL0420156.1"/>
    </source>
</evidence>
<evidence type="ECO:0000256" key="1">
    <source>
        <dbReference type="SAM" id="Phobius"/>
    </source>
</evidence>
<dbReference type="Proteomes" id="UP000613011">
    <property type="component" value="Unassembled WGS sequence"/>
</dbReference>
<feature type="transmembrane region" description="Helical" evidence="1">
    <location>
        <begin position="21"/>
        <end position="46"/>
    </location>
</feature>
<proteinExistence type="predicted"/>
<sequence>MRSVRWGRVQPQAWRTALAIACWRHGLAGTVAAFFALAAAGIHWGFNLPAQQELSRLRAWLDRPARSPVPTAASTRDEPEAHALVQALQSAPELPEALRTIDRLAGHEQLALPSGEYRQHEPAAAAGLTRVLVTQPIRASYPQLRRYLEAVLRELPSASLDHISVRRESIGQPQLEARVQWSLWRVDSPSASAPPQLLPLIERQWLVPQREPAAHRARGRPAPELFAVGSWQPSATSATATPAAAPAQAPDPPPPFTYLGKQLADGHWSVFVAHAQETRVLREGQRVDGQWQIDRIAPPDLHFTYLPLGRAYTLTIGDER</sequence>
<comment type="caution">
    <text evidence="2">The sequence shown here is derived from an EMBL/GenBank/DDBJ whole genome shotgun (WGS) entry which is preliminary data.</text>
</comment>
<dbReference type="AlphaFoldDB" id="A0A937D6R9"/>
<organism evidence="2 3">
    <name type="scientific">Ramlibacter aurantiacus</name>
    <dbReference type="NCBI Taxonomy" id="2801330"/>
    <lineage>
        <taxon>Bacteria</taxon>
        <taxon>Pseudomonadati</taxon>
        <taxon>Pseudomonadota</taxon>
        <taxon>Betaproteobacteria</taxon>
        <taxon>Burkholderiales</taxon>
        <taxon>Comamonadaceae</taxon>
        <taxon>Ramlibacter</taxon>
    </lineage>
</organism>
<gene>
    <name evidence="2" type="ORF">JI739_07325</name>
</gene>
<accession>A0A937D6R9</accession>
<dbReference type="RefSeq" id="WP_201683143.1">
    <property type="nucleotide sequence ID" value="NZ_JAEQNA010000001.1"/>
</dbReference>
<evidence type="ECO:0000313" key="3">
    <source>
        <dbReference type="Proteomes" id="UP000613011"/>
    </source>
</evidence>
<keyword evidence="1" id="KW-1133">Transmembrane helix</keyword>
<keyword evidence="1" id="KW-0472">Membrane</keyword>
<protein>
    <submittedName>
        <fullName evidence="2">Uncharacterized protein</fullName>
    </submittedName>
</protein>
<keyword evidence="1" id="KW-0812">Transmembrane</keyword>
<name>A0A937D6R9_9BURK</name>
<dbReference type="EMBL" id="JAEQNA010000001">
    <property type="protein sequence ID" value="MBL0420156.1"/>
    <property type="molecule type" value="Genomic_DNA"/>
</dbReference>
<reference evidence="2" key="1">
    <citation type="submission" date="2021-01" db="EMBL/GenBank/DDBJ databases">
        <title>Ramlibacter sp. strain AW1 16S ribosomal RNA gene Genome sequencing and assembly.</title>
        <authorList>
            <person name="Kang M."/>
        </authorList>
    </citation>
    <scope>NUCLEOTIDE SEQUENCE</scope>
    <source>
        <strain evidence="2">AW1</strain>
    </source>
</reference>
<keyword evidence="3" id="KW-1185">Reference proteome</keyword>